<keyword evidence="3" id="KW-0813">Transport</keyword>
<organism evidence="10 11">
    <name type="scientific">Castilleja foliolosa</name>
    <dbReference type="NCBI Taxonomy" id="1961234"/>
    <lineage>
        <taxon>Eukaryota</taxon>
        <taxon>Viridiplantae</taxon>
        <taxon>Streptophyta</taxon>
        <taxon>Embryophyta</taxon>
        <taxon>Tracheophyta</taxon>
        <taxon>Spermatophyta</taxon>
        <taxon>Magnoliopsida</taxon>
        <taxon>eudicotyledons</taxon>
        <taxon>Gunneridae</taxon>
        <taxon>Pentapetalae</taxon>
        <taxon>asterids</taxon>
        <taxon>lamiids</taxon>
        <taxon>Lamiales</taxon>
        <taxon>Orobanchaceae</taxon>
        <taxon>Pedicularideae</taxon>
        <taxon>Castillejinae</taxon>
        <taxon>Castilleja</taxon>
    </lineage>
</organism>
<evidence type="ECO:0000256" key="8">
    <source>
        <dbReference type="ARBA" id="ARBA00022989"/>
    </source>
</evidence>
<keyword evidence="7" id="KW-0653">Protein transport</keyword>
<proteinExistence type="inferred from homology"/>
<sequence length="104" mass="11658">MGFSKIEVNLRRLLAAAPQQHNQAKLVHYVATLQEQLAEESSFQGLSRFSKAPLINEFSEKIEAIADKLVATVSQKLGFPRNLFLRLRSEKKVLFLPEDCGGDS</sequence>
<evidence type="ECO:0000256" key="2">
    <source>
        <dbReference type="ARBA" id="ARBA00007891"/>
    </source>
</evidence>
<keyword evidence="5" id="KW-0256">Endoplasmic reticulum</keyword>
<reference evidence="11" key="1">
    <citation type="journal article" date="2024" name="IScience">
        <title>Strigolactones Initiate the Formation of Haustorium-like Structures in Castilleja.</title>
        <authorList>
            <person name="Buerger M."/>
            <person name="Peterson D."/>
            <person name="Chory J."/>
        </authorList>
    </citation>
    <scope>NUCLEOTIDE SEQUENCE [LARGE SCALE GENOMIC DNA]</scope>
</reference>
<keyword evidence="9" id="KW-0472">Membrane</keyword>
<dbReference type="AlphaFoldDB" id="A0ABD3DZC8"/>
<evidence type="ECO:0000256" key="7">
    <source>
        <dbReference type="ARBA" id="ARBA00022927"/>
    </source>
</evidence>
<protein>
    <submittedName>
        <fullName evidence="10">Uncharacterized protein</fullName>
    </submittedName>
</protein>
<dbReference type="Pfam" id="PF09753">
    <property type="entry name" value="Use1"/>
    <property type="match status" value="1"/>
</dbReference>
<dbReference type="GO" id="GO:0016192">
    <property type="term" value="P:vesicle-mediated transport"/>
    <property type="evidence" value="ECO:0007669"/>
    <property type="project" value="UniProtKB-KW"/>
</dbReference>
<keyword evidence="4" id="KW-0812">Transmembrane</keyword>
<evidence type="ECO:0000256" key="9">
    <source>
        <dbReference type="ARBA" id="ARBA00023136"/>
    </source>
</evidence>
<comment type="subcellular location">
    <subcellularLocation>
        <location evidence="1">Endoplasmic reticulum membrane</location>
        <topology evidence="1">Single-pass type IV membrane protein</topology>
    </subcellularLocation>
</comment>
<comment type="similarity">
    <text evidence="2">Belongs to the USE1 family.</text>
</comment>
<evidence type="ECO:0000256" key="6">
    <source>
        <dbReference type="ARBA" id="ARBA00022892"/>
    </source>
</evidence>
<accession>A0ABD3DZC8</accession>
<dbReference type="GO" id="GO:0015031">
    <property type="term" value="P:protein transport"/>
    <property type="evidence" value="ECO:0007669"/>
    <property type="project" value="UniProtKB-KW"/>
</dbReference>
<keyword evidence="6" id="KW-0931">ER-Golgi transport</keyword>
<evidence type="ECO:0000313" key="10">
    <source>
        <dbReference type="EMBL" id="KAL3647601.1"/>
    </source>
</evidence>
<dbReference type="PANTHER" id="PTHR13050:SF7">
    <property type="entry name" value="VESICLE TRANSPORT PROTEIN USE1"/>
    <property type="match status" value="1"/>
</dbReference>
<evidence type="ECO:0000256" key="4">
    <source>
        <dbReference type="ARBA" id="ARBA00022692"/>
    </source>
</evidence>
<evidence type="ECO:0000256" key="5">
    <source>
        <dbReference type="ARBA" id="ARBA00022824"/>
    </source>
</evidence>
<dbReference type="GO" id="GO:0005789">
    <property type="term" value="C:endoplasmic reticulum membrane"/>
    <property type="evidence" value="ECO:0007669"/>
    <property type="project" value="UniProtKB-SubCell"/>
</dbReference>
<keyword evidence="11" id="KW-1185">Reference proteome</keyword>
<gene>
    <name evidence="10" type="ORF">CASFOL_008569</name>
</gene>
<dbReference type="Proteomes" id="UP001632038">
    <property type="component" value="Unassembled WGS sequence"/>
</dbReference>
<dbReference type="EMBL" id="JAVIJP010000009">
    <property type="protein sequence ID" value="KAL3647601.1"/>
    <property type="molecule type" value="Genomic_DNA"/>
</dbReference>
<evidence type="ECO:0000256" key="1">
    <source>
        <dbReference type="ARBA" id="ARBA00004163"/>
    </source>
</evidence>
<evidence type="ECO:0000313" key="11">
    <source>
        <dbReference type="Proteomes" id="UP001632038"/>
    </source>
</evidence>
<name>A0ABD3DZC8_9LAMI</name>
<comment type="caution">
    <text evidence="10">The sequence shown here is derived from an EMBL/GenBank/DDBJ whole genome shotgun (WGS) entry which is preliminary data.</text>
</comment>
<evidence type="ECO:0000256" key="3">
    <source>
        <dbReference type="ARBA" id="ARBA00022448"/>
    </source>
</evidence>
<dbReference type="PANTHER" id="PTHR13050">
    <property type="entry name" value="USE1-LIKE PROTEIN"/>
    <property type="match status" value="1"/>
</dbReference>
<dbReference type="InterPro" id="IPR019150">
    <property type="entry name" value="Vesicle_transport_protein_Use1"/>
</dbReference>
<keyword evidence="8" id="KW-1133">Transmembrane helix</keyword>